<organism evidence="12 13">
    <name type="scientific">Zingiber officinale</name>
    <name type="common">Ginger</name>
    <name type="synonym">Amomum zingiber</name>
    <dbReference type="NCBI Taxonomy" id="94328"/>
    <lineage>
        <taxon>Eukaryota</taxon>
        <taxon>Viridiplantae</taxon>
        <taxon>Streptophyta</taxon>
        <taxon>Embryophyta</taxon>
        <taxon>Tracheophyta</taxon>
        <taxon>Spermatophyta</taxon>
        <taxon>Magnoliopsida</taxon>
        <taxon>Liliopsida</taxon>
        <taxon>Zingiberales</taxon>
        <taxon>Zingiberaceae</taxon>
        <taxon>Zingiber</taxon>
    </lineage>
</organism>
<dbReference type="InterPro" id="IPR027417">
    <property type="entry name" value="P-loop_NTPase"/>
</dbReference>
<dbReference type="Gene3D" id="3.40.50.300">
    <property type="entry name" value="P-loop containing nucleotide triphosphate hydrolases"/>
    <property type="match status" value="1"/>
</dbReference>
<dbReference type="InterPro" id="IPR039421">
    <property type="entry name" value="Type_1_exporter"/>
</dbReference>
<sequence length="203" mass="22234">MSSIPLIAVAGAAVSLLIFKSSNSGQKAYAQASTMVEHTVGSIITFIIEKGYDGRTIFNVMIVVTIGGMCLGQASPCLSSFASGQAATYQMFEIINQIPSIDVYDTSDILLEEIKGDELKDVHFSYPSRFEQLIFDGFSMCISSAQKDDDTPPIEAILAPLEAELKLARQELPYGHLDTDLYNACYDLISFEQTVPCYSNFRP</sequence>
<evidence type="ECO:0000256" key="11">
    <source>
        <dbReference type="SAM" id="SignalP"/>
    </source>
</evidence>
<evidence type="ECO:0000256" key="2">
    <source>
        <dbReference type="ARBA" id="ARBA00004245"/>
    </source>
</evidence>
<keyword evidence="7" id="KW-1133">Transmembrane helix</keyword>
<accession>A0A8J5LT17</accession>
<evidence type="ECO:0000256" key="6">
    <source>
        <dbReference type="ARBA" id="ARBA00022701"/>
    </source>
</evidence>
<dbReference type="Gene3D" id="1.20.1560.10">
    <property type="entry name" value="ABC transporter type 1, transmembrane domain"/>
    <property type="match status" value="1"/>
</dbReference>
<proteinExistence type="inferred from homology"/>
<comment type="subcellular location">
    <subcellularLocation>
        <location evidence="2">Cytoplasm</location>
        <location evidence="2">Cytoskeleton</location>
    </subcellularLocation>
    <subcellularLocation>
        <location evidence="1">Membrane</location>
        <topology evidence="1">Multi-pass membrane protein</topology>
    </subcellularLocation>
</comment>
<dbReference type="GO" id="GO:0005886">
    <property type="term" value="C:plasma membrane"/>
    <property type="evidence" value="ECO:0007669"/>
    <property type="project" value="TreeGrafter"/>
</dbReference>
<keyword evidence="13" id="KW-1185">Reference proteome</keyword>
<keyword evidence="9" id="KW-0472">Membrane</keyword>
<evidence type="ECO:0000256" key="5">
    <source>
        <dbReference type="ARBA" id="ARBA00022692"/>
    </source>
</evidence>
<comment type="caution">
    <text evidence="12">The sequence shown here is derived from an EMBL/GenBank/DDBJ whole genome shotgun (WGS) entry which is preliminary data.</text>
</comment>
<protein>
    <recommendedName>
        <fullName evidence="14">H(+)-exporting diphosphatase</fullName>
    </recommendedName>
</protein>
<keyword evidence="11" id="KW-0732">Signal</keyword>
<evidence type="ECO:0000313" key="12">
    <source>
        <dbReference type="EMBL" id="KAG6537794.1"/>
    </source>
</evidence>
<dbReference type="GO" id="GO:0042626">
    <property type="term" value="F:ATPase-coupled transmembrane transporter activity"/>
    <property type="evidence" value="ECO:0007669"/>
    <property type="project" value="TreeGrafter"/>
</dbReference>
<dbReference type="AlphaFoldDB" id="A0A8J5LT17"/>
<evidence type="ECO:0008006" key="14">
    <source>
        <dbReference type="Google" id="ProtNLM"/>
    </source>
</evidence>
<evidence type="ECO:0000256" key="10">
    <source>
        <dbReference type="ARBA" id="ARBA00023212"/>
    </source>
</evidence>
<evidence type="ECO:0000256" key="8">
    <source>
        <dbReference type="ARBA" id="ARBA00023054"/>
    </source>
</evidence>
<dbReference type="GO" id="GO:0007010">
    <property type="term" value="P:cytoskeleton organization"/>
    <property type="evidence" value="ECO:0007669"/>
    <property type="project" value="InterPro"/>
</dbReference>
<reference evidence="12 13" key="1">
    <citation type="submission" date="2020-08" db="EMBL/GenBank/DDBJ databases">
        <title>Plant Genome Project.</title>
        <authorList>
            <person name="Zhang R.-G."/>
        </authorList>
    </citation>
    <scope>NUCLEOTIDE SEQUENCE [LARGE SCALE GENOMIC DNA]</scope>
    <source>
        <tissue evidence="12">Rhizome</tissue>
    </source>
</reference>
<dbReference type="GO" id="GO:0008017">
    <property type="term" value="F:microtubule binding"/>
    <property type="evidence" value="ECO:0007669"/>
    <property type="project" value="InterPro"/>
</dbReference>
<evidence type="ECO:0000256" key="3">
    <source>
        <dbReference type="ARBA" id="ARBA00008825"/>
    </source>
</evidence>
<dbReference type="InterPro" id="IPR036640">
    <property type="entry name" value="ABC1_TM_sf"/>
</dbReference>
<feature type="chain" id="PRO_5035165621" description="H(+)-exporting diphosphatase" evidence="11">
    <location>
        <begin position="25"/>
        <end position="203"/>
    </location>
</feature>
<evidence type="ECO:0000313" key="13">
    <source>
        <dbReference type="Proteomes" id="UP000734854"/>
    </source>
</evidence>
<keyword evidence="5" id="KW-0812">Transmembrane</keyword>
<dbReference type="Pfam" id="PF07058">
    <property type="entry name" value="MAP70"/>
    <property type="match status" value="1"/>
</dbReference>
<evidence type="ECO:0000256" key="9">
    <source>
        <dbReference type="ARBA" id="ARBA00023136"/>
    </source>
</evidence>
<evidence type="ECO:0000256" key="4">
    <source>
        <dbReference type="ARBA" id="ARBA00022490"/>
    </source>
</evidence>
<keyword evidence="10" id="KW-0206">Cytoskeleton</keyword>
<dbReference type="Proteomes" id="UP000734854">
    <property type="component" value="Unassembled WGS sequence"/>
</dbReference>
<evidence type="ECO:0000256" key="7">
    <source>
        <dbReference type="ARBA" id="ARBA00022989"/>
    </source>
</evidence>
<dbReference type="EMBL" id="JACMSC010000001">
    <property type="protein sequence ID" value="KAG6537794.1"/>
    <property type="molecule type" value="Genomic_DNA"/>
</dbReference>
<dbReference type="GO" id="GO:0005524">
    <property type="term" value="F:ATP binding"/>
    <property type="evidence" value="ECO:0007669"/>
    <property type="project" value="InterPro"/>
</dbReference>
<keyword evidence="8" id="KW-0175">Coiled coil</keyword>
<name>A0A8J5LT17_ZINOF</name>
<dbReference type="PANTHER" id="PTHR24222:SF63">
    <property type="entry name" value="ATP BINDING CASSETTE SUBFAMILY B"/>
    <property type="match status" value="1"/>
</dbReference>
<dbReference type="GO" id="GO:0005874">
    <property type="term" value="C:microtubule"/>
    <property type="evidence" value="ECO:0007669"/>
    <property type="project" value="UniProtKB-KW"/>
</dbReference>
<keyword evidence="6" id="KW-0493">Microtubule</keyword>
<dbReference type="InterPro" id="IPR009768">
    <property type="entry name" value="MAP70"/>
</dbReference>
<comment type="similarity">
    <text evidence="3">Belongs to the MAP70 family.</text>
</comment>
<evidence type="ECO:0000256" key="1">
    <source>
        <dbReference type="ARBA" id="ARBA00004141"/>
    </source>
</evidence>
<dbReference type="PANTHER" id="PTHR24222">
    <property type="entry name" value="ABC TRANSPORTER B FAMILY"/>
    <property type="match status" value="1"/>
</dbReference>
<gene>
    <name evidence="12" type="ORF">ZIOFF_002891</name>
</gene>
<keyword evidence="4" id="KW-0963">Cytoplasm</keyword>
<feature type="signal peptide" evidence="11">
    <location>
        <begin position="1"/>
        <end position="24"/>
    </location>
</feature>